<dbReference type="RefSeq" id="WP_087487023.1">
    <property type="nucleotide sequence ID" value="NZ_CP015579.1"/>
</dbReference>
<evidence type="ECO:0000313" key="2">
    <source>
        <dbReference type="EMBL" id="ARU96679.1"/>
    </source>
</evidence>
<dbReference type="AlphaFoldDB" id="A0A1Y0LGA3"/>
<name>A0A1Y0LGA3_TATCI</name>
<dbReference type="EMBL" id="CP015579">
    <property type="protein sequence ID" value="ARU92643.1"/>
    <property type="molecule type" value="Genomic_DNA"/>
</dbReference>
<dbReference type="OrthoDB" id="6636320at2"/>
<protein>
    <submittedName>
        <fullName evidence="1">Uncharacterized protein</fullName>
    </submittedName>
</protein>
<dbReference type="EMBL" id="CP015581">
    <property type="protein sequence ID" value="ARU96679.1"/>
    <property type="molecule type" value="Genomic_DNA"/>
</dbReference>
<keyword evidence="3" id="KW-1185">Reference proteome</keyword>
<evidence type="ECO:0000313" key="4">
    <source>
        <dbReference type="Proteomes" id="UP000195814"/>
    </source>
</evidence>
<proteinExistence type="predicted"/>
<sequence length="405" mass="44458">MKFKLALLVVAVAALSGCKKNDIDCGSADIQQNLAQRILNVIAEKTGALGNDPDALSHAKVVLDGFTQDEDQSTKEISQCKVNATLTDERNSGVALKGQVSYALSKDSAGHIVVDNRSVYAGTRQEAFKVVKIDETPEQKAWREKQEQAAAEQAKAEAEAKARQAAQDAALEKEITAAQSAPDSDFKPVNQQQLMLLFLENSGRQVSDDEKLGLLSAAWNSEKDPFKKNDMKAAELARINQELDAWKGVKLIQISKMNYRMNGKKDAASKQIITDAYLGIRKPGDYDFTKKSFPITMTGCNDSLKYGPQTLYSSRQNVKINLVKNIATCALTPKDEEDARRLSGLFTAMAPAVFTTDATAYLLISGYDADNVSVNTTLIRTDIQFYHNNYDAVTDKAPVLTWTLK</sequence>
<dbReference type="PROSITE" id="PS51257">
    <property type="entry name" value="PROKAR_LIPOPROTEIN"/>
    <property type="match status" value="1"/>
</dbReference>
<gene>
    <name evidence="1" type="ORF">A7K98_01845</name>
    <name evidence="2" type="ORF">A7K99_01845</name>
</gene>
<organism evidence="1 4">
    <name type="scientific">Tatumella citrea</name>
    <name type="common">Pantoea citrea</name>
    <dbReference type="NCBI Taxonomy" id="53336"/>
    <lineage>
        <taxon>Bacteria</taxon>
        <taxon>Pseudomonadati</taxon>
        <taxon>Pseudomonadota</taxon>
        <taxon>Gammaproteobacteria</taxon>
        <taxon>Enterobacterales</taxon>
        <taxon>Erwiniaceae</taxon>
        <taxon>Tatumella</taxon>
    </lineage>
</organism>
<reference evidence="3 4" key="1">
    <citation type="submission" date="2016-05" db="EMBL/GenBank/DDBJ databases">
        <title>Complete genome sequence of two 2,5-diketo-D-glunonic acid producing strain Tatumella citrea.</title>
        <authorList>
            <person name="Duan C."/>
            <person name="Yang J."/>
            <person name="Yang S."/>
        </authorList>
    </citation>
    <scope>NUCLEOTIDE SEQUENCE [LARGE SCALE GENOMIC DNA]</scope>
    <source>
        <strain evidence="2 3">ATCC 39140</strain>
        <strain evidence="1 4">DSM 13699</strain>
    </source>
</reference>
<accession>A0A1Y0LGA3</accession>
<evidence type="ECO:0000313" key="1">
    <source>
        <dbReference type="EMBL" id="ARU92643.1"/>
    </source>
</evidence>
<evidence type="ECO:0000313" key="3">
    <source>
        <dbReference type="Proteomes" id="UP000195729"/>
    </source>
</evidence>
<dbReference type="Proteomes" id="UP000195814">
    <property type="component" value="Chromosome"/>
</dbReference>
<dbReference type="KEGG" id="tci:A7K98_01845"/>
<dbReference type="Proteomes" id="UP000195729">
    <property type="component" value="Chromosome"/>
</dbReference>